<feature type="domain" description="Carboxylesterase type B" evidence="4">
    <location>
        <begin position="149"/>
        <end position="653"/>
    </location>
</feature>
<protein>
    <recommendedName>
        <fullName evidence="3">Carboxylic ester hydrolase</fullName>
        <ecNumber evidence="3">3.1.1.-</ecNumber>
    </recommendedName>
</protein>
<organism evidence="5 6">
    <name type="scientific">Penicillium angulare</name>
    <dbReference type="NCBI Taxonomy" id="116970"/>
    <lineage>
        <taxon>Eukaryota</taxon>
        <taxon>Fungi</taxon>
        <taxon>Dikarya</taxon>
        <taxon>Ascomycota</taxon>
        <taxon>Pezizomycotina</taxon>
        <taxon>Eurotiomycetes</taxon>
        <taxon>Eurotiomycetidae</taxon>
        <taxon>Eurotiales</taxon>
        <taxon>Aspergillaceae</taxon>
        <taxon>Penicillium</taxon>
    </lineage>
</organism>
<dbReference type="EC" id="3.1.1.-" evidence="3"/>
<dbReference type="GO" id="GO:0072330">
    <property type="term" value="P:monocarboxylic acid biosynthetic process"/>
    <property type="evidence" value="ECO:0007669"/>
    <property type="project" value="UniProtKB-ARBA"/>
</dbReference>
<reference evidence="5" key="2">
    <citation type="journal article" date="2023" name="IMA Fungus">
        <title>Comparative genomic study of the Penicillium genus elucidates a diverse pangenome and 15 lateral gene transfer events.</title>
        <authorList>
            <person name="Petersen C."/>
            <person name="Sorensen T."/>
            <person name="Nielsen M.R."/>
            <person name="Sondergaard T.E."/>
            <person name="Sorensen J.L."/>
            <person name="Fitzpatrick D.A."/>
            <person name="Frisvad J.C."/>
            <person name="Nielsen K.L."/>
        </authorList>
    </citation>
    <scope>NUCLEOTIDE SEQUENCE</scope>
    <source>
        <strain evidence="5">IBT 30069</strain>
    </source>
</reference>
<sequence length="688" mass="76051">MSFIRCLALLAALNASFAFASSSGETSILYQNDGNWTRHDQNPSALFFNVATNYETAKATCASNNETLLSCHQFSELSDQFSYQRYLGNLGASQLLWSSCSSIRPSDQCGSLSQSGKKTTYPFLCTNNAPLVQDVYTDFSVYPRVNTTVNGTTFEGLRDHMAFRFMGVPFAKPPVKDLRFKYAQNWEGTHVQATNYSNGCLQYGWFEGDAYGLNPWGNSEDCLYLNVYTSTIPESPLADESLLKPVMFWFYGGGQTTGTASDSTFDGASIVSRGDVVLVTANYRLNIFGYMGLNDSVIPGNYALTDKIVALEWVQKYIRGFGGNPNNVTIFGQSAGGGSCIDLVTSPKAKGLFSGAIQQSAGRGHDTTPDTAAGLVLPYLDQYCYGANGTGEARLKCLQALPAETLLNITYSQVTSWQTIVDGIYVPDIPISQVAKGAAYVNPVKLMSTFMPEEAQSLLETLLAPNMTNFTANLWTLEDNGQITAKQVDEILASNLWLITNETIPNNGSTTYPDAYNASINVATDAQLACFSGQYATLGTFVAAFDPVWAGVHQRGYGLSYYDYYDLCTFPVGNPETPYYRCHSSDLYEIFGTYYLFNLPVRVPEDIYYTNAVQDMWTSFARTGNPNVEKDYLRARGYNTTLRFFENWSWPQFEMWDQSAASIQWPDSGYTALPSLRHCKVIVPDLTL</sequence>
<dbReference type="GO" id="GO:0016787">
    <property type="term" value="F:hydrolase activity"/>
    <property type="evidence" value="ECO:0007669"/>
    <property type="project" value="UniProtKB-KW"/>
</dbReference>
<dbReference type="Pfam" id="PF00135">
    <property type="entry name" value="COesterase"/>
    <property type="match status" value="1"/>
</dbReference>
<comment type="caution">
    <text evidence="5">The sequence shown here is derived from an EMBL/GenBank/DDBJ whole genome shotgun (WGS) entry which is preliminary data.</text>
</comment>
<dbReference type="PANTHER" id="PTHR11559">
    <property type="entry name" value="CARBOXYLESTERASE"/>
    <property type="match status" value="1"/>
</dbReference>
<dbReference type="GO" id="GO:0017000">
    <property type="term" value="P:antibiotic biosynthetic process"/>
    <property type="evidence" value="ECO:0007669"/>
    <property type="project" value="UniProtKB-ARBA"/>
</dbReference>
<evidence type="ECO:0000256" key="3">
    <source>
        <dbReference type="RuleBase" id="RU361235"/>
    </source>
</evidence>
<dbReference type="Proteomes" id="UP001149165">
    <property type="component" value="Unassembled WGS sequence"/>
</dbReference>
<evidence type="ECO:0000259" key="4">
    <source>
        <dbReference type="Pfam" id="PF00135"/>
    </source>
</evidence>
<dbReference type="InterPro" id="IPR002018">
    <property type="entry name" value="CarbesteraseB"/>
</dbReference>
<gene>
    <name evidence="5" type="ORF">N7456_009944</name>
</gene>
<keyword evidence="3" id="KW-0732">Signal</keyword>
<accession>A0A9W9F5N1</accession>
<dbReference type="PROSITE" id="PS00122">
    <property type="entry name" value="CARBOXYLESTERASE_B_1"/>
    <property type="match status" value="1"/>
</dbReference>
<evidence type="ECO:0000256" key="2">
    <source>
        <dbReference type="ARBA" id="ARBA00022801"/>
    </source>
</evidence>
<feature type="signal peptide" evidence="3">
    <location>
        <begin position="1"/>
        <end position="22"/>
    </location>
</feature>
<dbReference type="InterPro" id="IPR019826">
    <property type="entry name" value="Carboxylesterase_B_AS"/>
</dbReference>
<dbReference type="SUPFAM" id="SSF53474">
    <property type="entry name" value="alpha/beta-Hydrolases"/>
    <property type="match status" value="1"/>
</dbReference>
<dbReference type="InterPro" id="IPR050309">
    <property type="entry name" value="Type-B_Carboxylest/Lipase"/>
</dbReference>
<dbReference type="OrthoDB" id="408631at2759"/>
<dbReference type="AlphaFoldDB" id="A0A9W9F5N1"/>
<comment type="similarity">
    <text evidence="1 3">Belongs to the type-B carboxylesterase/lipase family.</text>
</comment>
<evidence type="ECO:0000256" key="1">
    <source>
        <dbReference type="ARBA" id="ARBA00005964"/>
    </source>
</evidence>
<reference evidence="5" key="1">
    <citation type="submission" date="2022-11" db="EMBL/GenBank/DDBJ databases">
        <authorList>
            <person name="Petersen C."/>
        </authorList>
    </citation>
    <scope>NUCLEOTIDE SEQUENCE</scope>
    <source>
        <strain evidence="5">IBT 30069</strain>
    </source>
</reference>
<feature type="chain" id="PRO_5041012830" description="Carboxylic ester hydrolase" evidence="3">
    <location>
        <begin position="23"/>
        <end position="688"/>
    </location>
</feature>
<evidence type="ECO:0000313" key="6">
    <source>
        <dbReference type="Proteomes" id="UP001149165"/>
    </source>
</evidence>
<name>A0A9W9F5N1_9EURO</name>
<dbReference type="EMBL" id="JAPQKH010000006">
    <property type="protein sequence ID" value="KAJ5094083.1"/>
    <property type="molecule type" value="Genomic_DNA"/>
</dbReference>
<dbReference type="InterPro" id="IPR029058">
    <property type="entry name" value="AB_hydrolase_fold"/>
</dbReference>
<evidence type="ECO:0000313" key="5">
    <source>
        <dbReference type="EMBL" id="KAJ5094083.1"/>
    </source>
</evidence>
<dbReference type="Gene3D" id="3.40.50.1820">
    <property type="entry name" value="alpha/beta hydrolase"/>
    <property type="match status" value="1"/>
</dbReference>
<keyword evidence="2 3" id="KW-0378">Hydrolase</keyword>
<keyword evidence="6" id="KW-1185">Reference proteome</keyword>
<proteinExistence type="inferred from homology"/>